<dbReference type="Proteomes" id="UP000326921">
    <property type="component" value="Chromosome"/>
</dbReference>
<sequence>MFVRVHHVKSFHHALTYNERKVLEGNAQCLQACNFPLLRNNLTKELTKKYLNHWEAKNVTSQIKSLHFLLSFSPKNQHLDQGLLTEIARNYMRLTSLSQQPYLIYQHFDTAIPHLHIISTCIDQSGAKINTSMFVYRRSLPAVKELVRLYDLHTNKIVPASFLAKQPSPCKIEYGSVPSKQAIENIVDYLLKNYCVCDIYSWTALLSRWHIKPIILTREPRQTYGMLYYITDEKNKTVSSGIPASRLPSAPTWQKLSTYFKENENRKQKAETTIKNVLLYASCSTENSYASLARTLVKNGIVITHAKITKDEDPLAIVISFVDRVAVRLSELNLAISVENMLKMAELSASISHGKNKIFRDTNNITLSKNG</sequence>
<dbReference type="InterPro" id="IPR005094">
    <property type="entry name" value="Endonuclease_MobA/VirD2"/>
</dbReference>
<dbReference type="AlphaFoldDB" id="A0A5Q0QG14"/>
<evidence type="ECO:0000259" key="1">
    <source>
        <dbReference type="Pfam" id="PF03432"/>
    </source>
</evidence>
<organism evidence="2 3">
    <name type="scientific">Sphingobacterium zhuxiongii</name>
    <dbReference type="NCBI Taxonomy" id="2662364"/>
    <lineage>
        <taxon>Bacteria</taxon>
        <taxon>Pseudomonadati</taxon>
        <taxon>Bacteroidota</taxon>
        <taxon>Sphingobacteriia</taxon>
        <taxon>Sphingobacteriales</taxon>
        <taxon>Sphingobacteriaceae</taxon>
        <taxon>Sphingobacterium</taxon>
    </lineage>
</organism>
<reference evidence="2 3" key="1">
    <citation type="submission" date="2019-10" db="EMBL/GenBank/DDBJ databases">
        <authorList>
            <person name="Dong K."/>
        </authorList>
    </citation>
    <scope>NUCLEOTIDE SEQUENCE [LARGE SCALE GENOMIC DNA]</scope>
    <source>
        <strain evidence="3">dk4302</strain>
    </source>
</reference>
<protein>
    <submittedName>
        <fullName evidence="2">Relaxase/mobilization nuclease domain-containing protein</fullName>
    </submittedName>
</protein>
<keyword evidence="3" id="KW-1185">Reference proteome</keyword>
<dbReference type="KEGG" id="sphe:GFH32_17110"/>
<evidence type="ECO:0000313" key="3">
    <source>
        <dbReference type="Proteomes" id="UP000326921"/>
    </source>
</evidence>
<proteinExistence type="predicted"/>
<feature type="domain" description="MobA/VirD2-like nuclease" evidence="1">
    <location>
        <begin position="44"/>
        <end position="152"/>
    </location>
</feature>
<evidence type="ECO:0000313" key="2">
    <source>
        <dbReference type="EMBL" id="QGA27941.1"/>
    </source>
</evidence>
<name>A0A5Q0QG14_9SPHI</name>
<accession>A0A5Q0QG14</accession>
<dbReference type="EMBL" id="CP045652">
    <property type="protein sequence ID" value="QGA27941.1"/>
    <property type="molecule type" value="Genomic_DNA"/>
</dbReference>
<gene>
    <name evidence="2" type="ORF">GFH32_17110</name>
</gene>
<dbReference type="RefSeq" id="WP_153512768.1">
    <property type="nucleotide sequence ID" value="NZ_CP045652.1"/>
</dbReference>
<dbReference type="Pfam" id="PF03432">
    <property type="entry name" value="Relaxase"/>
    <property type="match status" value="1"/>
</dbReference>